<evidence type="ECO:0000256" key="1">
    <source>
        <dbReference type="SAM" id="MobiDB-lite"/>
    </source>
</evidence>
<feature type="region of interest" description="Disordered" evidence="1">
    <location>
        <begin position="35"/>
        <end position="54"/>
    </location>
</feature>
<protein>
    <submittedName>
        <fullName evidence="2">Uncharacterized protein</fullName>
    </submittedName>
</protein>
<reference evidence="2 3" key="1">
    <citation type="submission" date="2020-03" db="EMBL/GenBank/DDBJ databases">
        <title>Draft Genome Sequence of Cudoniella acicularis.</title>
        <authorList>
            <person name="Buettner E."/>
            <person name="Kellner H."/>
        </authorList>
    </citation>
    <scope>NUCLEOTIDE SEQUENCE [LARGE SCALE GENOMIC DNA]</scope>
    <source>
        <strain evidence="2 3">DSM 108380</strain>
    </source>
</reference>
<proteinExistence type="predicted"/>
<sequence>MSNFSLVERAPGAGASALMSSGAAVAVPYERYKESSISSSPRLGFGSVATPEGVEGVRNRDRGAIVRRHCGTVAHCPDLCKPKLGEYRKSRGHYSTPT</sequence>
<dbReference type="EMBL" id="JAAMPI010000831">
    <property type="protein sequence ID" value="KAF4628303.1"/>
    <property type="molecule type" value="Genomic_DNA"/>
</dbReference>
<evidence type="ECO:0000313" key="3">
    <source>
        <dbReference type="Proteomes" id="UP000566819"/>
    </source>
</evidence>
<comment type="caution">
    <text evidence="2">The sequence shown here is derived from an EMBL/GenBank/DDBJ whole genome shotgun (WGS) entry which is preliminary data.</text>
</comment>
<evidence type="ECO:0000313" key="2">
    <source>
        <dbReference type="EMBL" id="KAF4628303.1"/>
    </source>
</evidence>
<organism evidence="2 3">
    <name type="scientific">Cudoniella acicularis</name>
    <dbReference type="NCBI Taxonomy" id="354080"/>
    <lineage>
        <taxon>Eukaryota</taxon>
        <taxon>Fungi</taxon>
        <taxon>Dikarya</taxon>
        <taxon>Ascomycota</taxon>
        <taxon>Pezizomycotina</taxon>
        <taxon>Leotiomycetes</taxon>
        <taxon>Helotiales</taxon>
        <taxon>Tricladiaceae</taxon>
        <taxon>Cudoniella</taxon>
    </lineage>
</organism>
<dbReference type="AlphaFoldDB" id="A0A8H4VZ96"/>
<dbReference type="Proteomes" id="UP000566819">
    <property type="component" value="Unassembled WGS sequence"/>
</dbReference>
<keyword evidence="3" id="KW-1185">Reference proteome</keyword>
<accession>A0A8H4VZ96</accession>
<gene>
    <name evidence="2" type="ORF">G7Y89_g9853</name>
</gene>
<name>A0A8H4VZ96_9HELO</name>